<reference evidence="2 3" key="1">
    <citation type="submission" date="2019-05" db="EMBL/GenBank/DDBJ databases">
        <title>Another draft genome of Portunus trituberculatus and its Hox gene families provides insights of decapod evolution.</title>
        <authorList>
            <person name="Jeong J.-H."/>
            <person name="Song I."/>
            <person name="Kim S."/>
            <person name="Choi T."/>
            <person name="Kim D."/>
            <person name="Ryu S."/>
            <person name="Kim W."/>
        </authorList>
    </citation>
    <scope>NUCLEOTIDE SEQUENCE [LARGE SCALE GENOMIC DNA]</scope>
    <source>
        <tissue evidence="2">Muscle</tissue>
    </source>
</reference>
<gene>
    <name evidence="2" type="ORF">E2C01_033215</name>
</gene>
<dbReference type="Proteomes" id="UP000324222">
    <property type="component" value="Unassembled WGS sequence"/>
</dbReference>
<dbReference type="EMBL" id="VSRR010004436">
    <property type="protein sequence ID" value="MPC39670.1"/>
    <property type="molecule type" value="Genomic_DNA"/>
</dbReference>
<organism evidence="2 3">
    <name type="scientific">Portunus trituberculatus</name>
    <name type="common">Swimming crab</name>
    <name type="synonym">Neptunus trituberculatus</name>
    <dbReference type="NCBI Taxonomy" id="210409"/>
    <lineage>
        <taxon>Eukaryota</taxon>
        <taxon>Metazoa</taxon>
        <taxon>Ecdysozoa</taxon>
        <taxon>Arthropoda</taxon>
        <taxon>Crustacea</taxon>
        <taxon>Multicrustacea</taxon>
        <taxon>Malacostraca</taxon>
        <taxon>Eumalacostraca</taxon>
        <taxon>Eucarida</taxon>
        <taxon>Decapoda</taxon>
        <taxon>Pleocyemata</taxon>
        <taxon>Brachyura</taxon>
        <taxon>Eubrachyura</taxon>
        <taxon>Portunoidea</taxon>
        <taxon>Portunidae</taxon>
        <taxon>Portuninae</taxon>
        <taxon>Portunus</taxon>
    </lineage>
</organism>
<feature type="region of interest" description="Disordered" evidence="1">
    <location>
        <begin position="1"/>
        <end position="28"/>
    </location>
</feature>
<proteinExistence type="predicted"/>
<comment type="caution">
    <text evidence="2">The sequence shown here is derived from an EMBL/GenBank/DDBJ whole genome shotgun (WGS) entry which is preliminary data.</text>
</comment>
<name>A0A5B7EXA4_PORTR</name>
<accession>A0A5B7EXA4</accession>
<sequence>MHLAHTSLLDNKAGVPLWSSSSQPSSATWKDGMLPCLHGGASSYEMLQLNVASSCAAHTAQQSPGSPLNYYCLRHLPD</sequence>
<keyword evidence="3" id="KW-1185">Reference proteome</keyword>
<dbReference type="AlphaFoldDB" id="A0A5B7EXA4"/>
<protein>
    <submittedName>
        <fullName evidence="2">Uncharacterized protein</fullName>
    </submittedName>
</protein>
<evidence type="ECO:0000313" key="2">
    <source>
        <dbReference type="EMBL" id="MPC39670.1"/>
    </source>
</evidence>
<evidence type="ECO:0000256" key="1">
    <source>
        <dbReference type="SAM" id="MobiDB-lite"/>
    </source>
</evidence>
<evidence type="ECO:0000313" key="3">
    <source>
        <dbReference type="Proteomes" id="UP000324222"/>
    </source>
</evidence>